<feature type="transmembrane region" description="Helical" evidence="1">
    <location>
        <begin position="300"/>
        <end position="317"/>
    </location>
</feature>
<name>A0A1G8WYN0_9BACI</name>
<feature type="transmembrane region" description="Helical" evidence="1">
    <location>
        <begin position="125"/>
        <end position="146"/>
    </location>
</feature>
<evidence type="ECO:0000313" key="3">
    <source>
        <dbReference type="Proteomes" id="UP000198694"/>
    </source>
</evidence>
<keyword evidence="3" id="KW-1185">Reference proteome</keyword>
<dbReference type="EMBL" id="FNFL01000001">
    <property type="protein sequence ID" value="SDJ83508.1"/>
    <property type="molecule type" value="Genomic_DNA"/>
</dbReference>
<accession>A0A1G8WYN0</accession>
<feature type="transmembrane region" description="Helical" evidence="1">
    <location>
        <begin position="347"/>
        <end position="368"/>
    </location>
</feature>
<evidence type="ECO:0000256" key="1">
    <source>
        <dbReference type="SAM" id="Phobius"/>
    </source>
</evidence>
<dbReference type="STRING" id="407036.SAMN05216243_1069"/>
<feature type="transmembrane region" description="Helical" evidence="1">
    <location>
        <begin position="166"/>
        <end position="189"/>
    </location>
</feature>
<feature type="transmembrane region" description="Helical" evidence="1">
    <location>
        <begin position="240"/>
        <end position="261"/>
    </location>
</feature>
<feature type="transmembrane region" description="Helical" evidence="1">
    <location>
        <begin position="83"/>
        <end position="104"/>
    </location>
</feature>
<feature type="transmembrane region" description="Helical" evidence="1">
    <location>
        <begin position="464"/>
        <end position="484"/>
    </location>
</feature>
<dbReference type="Proteomes" id="UP000198694">
    <property type="component" value="Unassembled WGS sequence"/>
</dbReference>
<evidence type="ECO:0000313" key="2">
    <source>
        <dbReference type="EMBL" id="SDJ83508.1"/>
    </source>
</evidence>
<sequence>MSKQLYHQTGNFIRFLLRRDKIRLPIWLFSLIGFTILLTLAMDNLYPTQADRNQLAETMINPAVTAMIGPGYGLDSYTLGAMIAHQMLGITALVVGIMSILLVVRHTRADEEEGRLELFRSLPSGRLTSLAAVLIVMVSIQLLLALTTGFGLYALGFDSLNLEGSLLYGAALGAVGIFFTAITALFAQLSETSRGSIGLSFTVLGLAYLFRAIGDVSNETLSWFSPFGWALGTEVYVNNYWWPLLLTVGVSLVLIILTLYLNAIRDMESGFLPSRPGRKHAAALLQSPTGLVLRLQRTSLVAWSIAMLIFGATYGSVLGDTEAFFEDIEMMEQMLPPIEGVSLTEQFLTMLMTIMALISTVPALMVLFKLKSEENAGRIGHLLSRTISRKQLLASYFLVSVLGGFVMLSCSALGIGLVGISVLDGGISLGTFYQAAIVYLPAIWLMIGFAVLLLGVIPKIAGLAWLYLGYSFVVVYMGGMLQLPNWLEKLTPFGYIPQFPVEEIGFANLSLLSLTAAILMAAGFAGFSKRDIQG</sequence>
<feature type="transmembrane region" description="Helical" evidence="1">
    <location>
        <begin position="504"/>
        <end position="527"/>
    </location>
</feature>
<gene>
    <name evidence="2" type="ORF">SAMN05216243_1069</name>
</gene>
<dbReference type="AlphaFoldDB" id="A0A1G8WYN0"/>
<keyword evidence="1" id="KW-0812">Transmembrane</keyword>
<dbReference type="OrthoDB" id="2014935at2"/>
<protein>
    <submittedName>
        <fullName evidence="2">ABC-2 type transport system permease protein</fullName>
    </submittedName>
</protein>
<keyword evidence="1" id="KW-0472">Membrane</keyword>
<reference evidence="2 3" key="1">
    <citation type="submission" date="2016-10" db="EMBL/GenBank/DDBJ databases">
        <authorList>
            <person name="de Groot N.N."/>
        </authorList>
    </citation>
    <scope>NUCLEOTIDE SEQUENCE [LARGE SCALE GENOMIC DNA]</scope>
    <source>
        <strain evidence="2 3">CGMCC 1.6502</strain>
    </source>
</reference>
<feature type="transmembrane region" description="Helical" evidence="1">
    <location>
        <begin position="393"/>
        <end position="420"/>
    </location>
</feature>
<feature type="transmembrane region" description="Helical" evidence="1">
    <location>
        <begin position="24"/>
        <end position="42"/>
    </location>
</feature>
<keyword evidence="1" id="KW-1133">Transmembrane helix</keyword>
<organism evidence="2 3">
    <name type="scientific">Sediminibacillus albus</name>
    <dbReference type="NCBI Taxonomy" id="407036"/>
    <lineage>
        <taxon>Bacteria</taxon>
        <taxon>Bacillati</taxon>
        <taxon>Bacillota</taxon>
        <taxon>Bacilli</taxon>
        <taxon>Bacillales</taxon>
        <taxon>Bacillaceae</taxon>
        <taxon>Sediminibacillus</taxon>
    </lineage>
</organism>
<feature type="transmembrane region" description="Helical" evidence="1">
    <location>
        <begin position="196"/>
        <end position="214"/>
    </location>
</feature>
<proteinExistence type="predicted"/>
<dbReference type="RefSeq" id="WP_093211714.1">
    <property type="nucleotide sequence ID" value="NZ_FNFL01000001.1"/>
</dbReference>
<feature type="transmembrane region" description="Helical" evidence="1">
    <location>
        <begin position="432"/>
        <end position="457"/>
    </location>
</feature>